<comment type="function">
    <text evidence="14 19">Bifunctional enzyme that catalyzes the epimerization of the S- and R-forms of NAD(P)HX and the dehydration of the S-form of NAD(P)HX at the expense of ADP, which is converted to AMP. This allows the repair of both epimers of NAD(P)HX, a damaged form of NAD(P)H that is a result of enzymatic or heat-dependent hydration.</text>
</comment>
<evidence type="ECO:0000256" key="4">
    <source>
        <dbReference type="ARBA" id="ARBA00009524"/>
    </source>
</evidence>
<comment type="caution">
    <text evidence="22">The sequence shown here is derived from an EMBL/GenBank/DDBJ whole genome shotgun (WGS) entry which is preliminary data.</text>
</comment>
<dbReference type="InterPro" id="IPR000631">
    <property type="entry name" value="CARKD"/>
</dbReference>
<proteinExistence type="inferred from homology"/>
<dbReference type="PROSITE" id="PS01050">
    <property type="entry name" value="YJEF_C_2"/>
    <property type="match status" value="1"/>
</dbReference>
<feature type="binding site" evidence="17">
    <location>
        <position position="323"/>
    </location>
    <ligand>
        <name>(6S)-NADPHX</name>
        <dbReference type="ChEBI" id="CHEBI:64076"/>
    </ligand>
</feature>
<comment type="catalytic activity">
    <reaction evidence="15 17 19">
        <text>(6S)-NADHX + ADP = AMP + phosphate + NADH + H(+)</text>
        <dbReference type="Rhea" id="RHEA:32223"/>
        <dbReference type="ChEBI" id="CHEBI:15378"/>
        <dbReference type="ChEBI" id="CHEBI:43474"/>
        <dbReference type="ChEBI" id="CHEBI:57945"/>
        <dbReference type="ChEBI" id="CHEBI:64074"/>
        <dbReference type="ChEBI" id="CHEBI:456215"/>
        <dbReference type="ChEBI" id="CHEBI:456216"/>
        <dbReference type="EC" id="4.2.1.136"/>
    </reaction>
</comment>
<comment type="subunit">
    <text evidence="17">Homotetramer.</text>
</comment>
<evidence type="ECO:0000256" key="11">
    <source>
        <dbReference type="ARBA" id="ARBA00023235"/>
    </source>
</evidence>
<dbReference type="RefSeq" id="WP_126609175.1">
    <property type="nucleotide sequence ID" value="NZ_AP025145.1"/>
</dbReference>
<evidence type="ECO:0000259" key="21">
    <source>
        <dbReference type="PROSITE" id="PS51385"/>
    </source>
</evidence>
<keyword evidence="5 18" id="KW-0479">Metal-binding</keyword>
<dbReference type="NCBIfam" id="TIGR00196">
    <property type="entry name" value="yjeF_cterm"/>
    <property type="match status" value="1"/>
</dbReference>
<comment type="similarity">
    <text evidence="4 19">In the C-terminal section; belongs to the NnrD/CARKD family.</text>
</comment>
<feature type="binding site" evidence="17">
    <location>
        <position position="434"/>
    </location>
    <ligand>
        <name>AMP</name>
        <dbReference type="ChEBI" id="CHEBI:456215"/>
    </ligand>
</feature>
<evidence type="ECO:0000256" key="14">
    <source>
        <dbReference type="ARBA" id="ARBA00025153"/>
    </source>
</evidence>
<dbReference type="EC" id="5.1.99.6" evidence="19"/>
<protein>
    <recommendedName>
        <fullName evidence="19">Bifunctional NAD(P)H-hydrate repair enzyme</fullName>
    </recommendedName>
    <alternativeName>
        <fullName evidence="19">Nicotinamide nucleotide repair protein</fullName>
    </alternativeName>
    <domain>
        <recommendedName>
            <fullName evidence="19">ADP-dependent (S)-NAD(P)H-hydrate dehydratase</fullName>
            <ecNumber evidence="19">4.2.1.136</ecNumber>
        </recommendedName>
        <alternativeName>
            <fullName evidence="19">ADP-dependent NAD(P)HX dehydratase</fullName>
        </alternativeName>
    </domain>
    <domain>
        <recommendedName>
            <fullName evidence="19">NAD(P)H-hydrate epimerase</fullName>
            <ecNumber evidence="19">5.1.99.6</ecNumber>
        </recommendedName>
    </domain>
</protein>
<evidence type="ECO:0000256" key="16">
    <source>
        <dbReference type="ARBA" id="ARBA00049209"/>
    </source>
</evidence>
<evidence type="ECO:0000256" key="13">
    <source>
        <dbReference type="ARBA" id="ARBA00023268"/>
    </source>
</evidence>
<feature type="domain" description="YjeF N-terminal" evidence="21">
    <location>
        <begin position="14"/>
        <end position="216"/>
    </location>
</feature>
<feature type="binding site" evidence="17">
    <location>
        <begin position="406"/>
        <end position="410"/>
    </location>
    <ligand>
        <name>AMP</name>
        <dbReference type="ChEBI" id="CHEBI:456215"/>
    </ligand>
</feature>
<evidence type="ECO:0000256" key="12">
    <source>
        <dbReference type="ARBA" id="ARBA00023239"/>
    </source>
</evidence>
<keyword evidence="7 17" id="KW-0067">ATP-binding</keyword>
<comment type="similarity">
    <text evidence="3 19">In the N-terminal section; belongs to the NnrE/AIBP family.</text>
</comment>
<gene>
    <name evidence="22" type="primary">nnr</name>
    <name evidence="17" type="synonym">nnrD</name>
    <name evidence="18" type="synonym">nnrE</name>
    <name evidence="22" type="ORF">GCM10007932_33230</name>
</gene>
<evidence type="ECO:0000256" key="6">
    <source>
        <dbReference type="ARBA" id="ARBA00022741"/>
    </source>
</evidence>
<organism evidence="22 23">
    <name type="scientific">Vibrio penaeicida</name>
    <dbReference type="NCBI Taxonomy" id="104609"/>
    <lineage>
        <taxon>Bacteria</taxon>
        <taxon>Pseudomonadati</taxon>
        <taxon>Pseudomonadota</taxon>
        <taxon>Gammaproteobacteria</taxon>
        <taxon>Vibrionales</taxon>
        <taxon>Vibrionaceae</taxon>
        <taxon>Vibrio</taxon>
    </lineage>
</organism>
<evidence type="ECO:0000313" key="22">
    <source>
        <dbReference type="EMBL" id="GLQ73963.1"/>
    </source>
</evidence>
<evidence type="ECO:0000256" key="9">
    <source>
        <dbReference type="ARBA" id="ARBA00022958"/>
    </source>
</evidence>
<evidence type="ECO:0000256" key="3">
    <source>
        <dbReference type="ARBA" id="ARBA00006001"/>
    </source>
</evidence>
<dbReference type="PANTHER" id="PTHR12592">
    <property type="entry name" value="ATP-DEPENDENT (S)-NAD(P)H-HYDRATE DEHYDRATASE FAMILY MEMBER"/>
    <property type="match status" value="1"/>
</dbReference>
<evidence type="ECO:0000259" key="20">
    <source>
        <dbReference type="PROSITE" id="PS51383"/>
    </source>
</evidence>
<dbReference type="EMBL" id="BSNX01000041">
    <property type="protein sequence ID" value="GLQ73963.1"/>
    <property type="molecule type" value="Genomic_DNA"/>
</dbReference>
<comment type="similarity">
    <text evidence="18">Belongs to the NnrE/AIBP family.</text>
</comment>
<keyword evidence="23" id="KW-1185">Reference proteome</keyword>
<dbReference type="HAMAP" id="MF_01965">
    <property type="entry name" value="NADHX_dehydratase"/>
    <property type="match status" value="1"/>
</dbReference>
<dbReference type="Pfam" id="PF03853">
    <property type="entry name" value="YjeF_N"/>
    <property type="match status" value="1"/>
</dbReference>
<dbReference type="Gene3D" id="3.40.50.10260">
    <property type="entry name" value="YjeF N-terminal domain"/>
    <property type="match status" value="1"/>
</dbReference>
<name>A0AAV5NTY2_9VIBR</name>
<dbReference type="GO" id="GO:0046496">
    <property type="term" value="P:nicotinamide nucleotide metabolic process"/>
    <property type="evidence" value="ECO:0007669"/>
    <property type="project" value="UniProtKB-UniRule"/>
</dbReference>
<dbReference type="Proteomes" id="UP001156690">
    <property type="component" value="Unassembled WGS sequence"/>
</dbReference>
<comment type="cofactor">
    <cofactor evidence="18 19">
        <name>K(+)</name>
        <dbReference type="ChEBI" id="CHEBI:29103"/>
    </cofactor>
    <text evidence="18 19">Binds 1 potassium ion per subunit.</text>
</comment>
<dbReference type="GO" id="GO:0052856">
    <property type="term" value="F:NAD(P)HX epimerase activity"/>
    <property type="evidence" value="ECO:0007669"/>
    <property type="project" value="UniProtKB-UniRule"/>
</dbReference>
<keyword evidence="12 17" id="KW-0456">Lyase</keyword>
<comment type="similarity">
    <text evidence="17">Belongs to the NnrD/CARKD family.</text>
</comment>
<comment type="cofactor">
    <cofactor evidence="17">
        <name>Mg(2+)</name>
        <dbReference type="ChEBI" id="CHEBI:18420"/>
    </cofactor>
</comment>
<feature type="binding site" evidence="18">
    <location>
        <begin position="130"/>
        <end position="136"/>
    </location>
    <ligand>
        <name>(6S)-NADPHX</name>
        <dbReference type="ChEBI" id="CHEBI:64076"/>
    </ligand>
</feature>
<evidence type="ECO:0000313" key="23">
    <source>
        <dbReference type="Proteomes" id="UP001156690"/>
    </source>
</evidence>
<keyword evidence="10 17" id="KW-0520">NAD</keyword>
<dbReference type="FunFam" id="3.40.1190.20:FF:000017">
    <property type="entry name" value="Multifunctional fusion protein"/>
    <property type="match status" value="1"/>
</dbReference>
<comment type="function">
    <text evidence="18">Catalyzes the epimerization of the S- and R-forms of NAD(P)HX, a damaged form of NAD(P)H that is a result of enzymatic or heat-dependent hydration. This is a prerequisite for the S-specific NAD(P)H-hydrate dehydratase to allow the repair of both epimers of NAD(P)HX.</text>
</comment>
<dbReference type="InterPro" id="IPR030677">
    <property type="entry name" value="Nnr"/>
</dbReference>
<keyword evidence="8 17" id="KW-0521">NADP</keyword>
<feature type="binding site" evidence="18">
    <location>
        <begin position="62"/>
        <end position="66"/>
    </location>
    <ligand>
        <name>(6S)-NADPHX</name>
        <dbReference type="ChEBI" id="CHEBI:64076"/>
    </ligand>
</feature>
<comment type="catalytic activity">
    <reaction evidence="1 18 19">
        <text>(6R)-NADHX = (6S)-NADHX</text>
        <dbReference type="Rhea" id="RHEA:32215"/>
        <dbReference type="ChEBI" id="CHEBI:64074"/>
        <dbReference type="ChEBI" id="CHEBI:64075"/>
        <dbReference type="EC" id="5.1.99.6"/>
    </reaction>
</comment>
<dbReference type="InterPro" id="IPR004443">
    <property type="entry name" value="YjeF_N_dom"/>
</dbReference>
<evidence type="ECO:0000256" key="18">
    <source>
        <dbReference type="HAMAP-Rule" id="MF_01966"/>
    </source>
</evidence>
<dbReference type="EC" id="4.2.1.136" evidence="19"/>
<evidence type="ECO:0000256" key="1">
    <source>
        <dbReference type="ARBA" id="ARBA00000013"/>
    </source>
</evidence>
<feature type="binding site" evidence="17">
    <location>
        <position position="369"/>
    </location>
    <ligand>
        <name>(6S)-NADPHX</name>
        <dbReference type="ChEBI" id="CHEBI:64076"/>
    </ligand>
</feature>
<feature type="binding site" evidence="18">
    <location>
        <position position="162"/>
    </location>
    <ligand>
        <name>K(+)</name>
        <dbReference type="ChEBI" id="CHEBI:29103"/>
    </ligand>
</feature>
<dbReference type="HAMAP" id="MF_01966">
    <property type="entry name" value="NADHX_epimerase"/>
    <property type="match status" value="1"/>
</dbReference>
<sequence>MNNNHISIYSTTQIRDGEKLAAQKLGIPMYELMERAGKAVFRLINDKFTTAKRLLVVCGTGNNGGDGYVVAKLAKLFGHDVMLWHVGDSDRLTGDALTAQQGWLGVGGEILSPSSSFPKELDLIVDGMLGTGLSGIVRRQYAEVIDKINQHPAPVISIDVPSGLCADSGEALGAAVEAAYTVTFVGLKRGLITGKGKNYTGILSYDSLGTDEYFQQNVTSQYKVIGGQILKDTLPHRKPNSHKGNFGRVLLVGGAHGMGGAITLASAACARTGAGLTKVITYKENAPSLLAAYPEIMIDPHMGNKHLVNESLQWADTLVLGPGLGQLVWGNELFHLFHNLALPKVLDADALNFLATQPDKDQRRVITPHPGEAARLLDCSVQDIEDNRFQAAKDLHEKYGGVIVLKGAGTVVYGGDTFWVCNQGNPGMATGGMGDVLSGIIGSLLGQKLSMIDAACLGVWLHSNAADNCAQNEGQIGMLASDLFPYIRSILNGHT</sequence>
<dbReference type="FunFam" id="3.40.50.10260:FF:000003">
    <property type="entry name" value="Multifunctional fusion protein"/>
    <property type="match status" value="1"/>
</dbReference>
<evidence type="ECO:0000256" key="19">
    <source>
        <dbReference type="PIRNR" id="PIRNR017184"/>
    </source>
</evidence>
<feature type="binding site" evidence="17">
    <location>
        <position position="435"/>
    </location>
    <ligand>
        <name>(6S)-NADPHX</name>
        <dbReference type="ChEBI" id="CHEBI:64076"/>
    </ligand>
</feature>
<dbReference type="PANTHER" id="PTHR12592:SF0">
    <property type="entry name" value="ATP-DEPENDENT (S)-NAD(P)H-HYDRATE DEHYDRATASE"/>
    <property type="match status" value="1"/>
</dbReference>
<dbReference type="SUPFAM" id="SSF53613">
    <property type="entry name" value="Ribokinase-like"/>
    <property type="match status" value="1"/>
</dbReference>
<dbReference type="PIRSF" id="PIRSF017184">
    <property type="entry name" value="Nnr"/>
    <property type="match status" value="1"/>
</dbReference>
<feature type="binding site" evidence="18">
    <location>
        <position position="159"/>
    </location>
    <ligand>
        <name>(6S)-NADPHX</name>
        <dbReference type="ChEBI" id="CHEBI:64076"/>
    </ligand>
</feature>
<evidence type="ECO:0000256" key="7">
    <source>
        <dbReference type="ARBA" id="ARBA00022840"/>
    </source>
</evidence>
<dbReference type="GO" id="GO:0005524">
    <property type="term" value="F:ATP binding"/>
    <property type="evidence" value="ECO:0007669"/>
    <property type="project" value="UniProtKB-UniRule"/>
</dbReference>
<comment type="catalytic activity">
    <reaction evidence="16 17 19">
        <text>(6S)-NADPHX + ADP = AMP + phosphate + NADPH + H(+)</text>
        <dbReference type="Rhea" id="RHEA:32235"/>
        <dbReference type="ChEBI" id="CHEBI:15378"/>
        <dbReference type="ChEBI" id="CHEBI:43474"/>
        <dbReference type="ChEBI" id="CHEBI:57783"/>
        <dbReference type="ChEBI" id="CHEBI:64076"/>
        <dbReference type="ChEBI" id="CHEBI:456215"/>
        <dbReference type="ChEBI" id="CHEBI:456216"/>
        <dbReference type="EC" id="4.2.1.136"/>
    </reaction>
</comment>
<dbReference type="SUPFAM" id="SSF64153">
    <property type="entry name" value="YjeF N-terminal domain-like"/>
    <property type="match status" value="1"/>
</dbReference>
<dbReference type="GO" id="GO:0046872">
    <property type="term" value="F:metal ion binding"/>
    <property type="evidence" value="ECO:0007669"/>
    <property type="project" value="UniProtKB-UniRule"/>
</dbReference>
<feature type="binding site" evidence="18">
    <location>
        <position position="141"/>
    </location>
    <ligand>
        <name>(6S)-NADPHX</name>
        <dbReference type="ChEBI" id="CHEBI:64076"/>
    </ligand>
</feature>
<keyword evidence="13" id="KW-0511">Multifunctional enzyme</keyword>
<dbReference type="PROSITE" id="PS51385">
    <property type="entry name" value="YJEF_N"/>
    <property type="match status" value="1"/>
</dbReference>
<dbReference type="AlphaFoldDB" id="A0AAV5NTY2"/>
<feature type="binding site" evidence="18">
    <location>
        <position position="63"/>
    </location>
    <ligand>
        <name>K(+)</name>
        <dbReference type="ChEBI" id="CHEBI:29103"/>
    </ligand>
</feature>
<keyword evidence="9 18" id="KW-0630">Potassium</keyword>
<dbReference type="CDD" id="cd01171">
    <property type="entry name" value="YXKO-related"/>
    <property type="match status" value="1"/>
</dbReference>
<dbReference type="InterPro" id="IPR029056">
    <property type="entry name" value="Ribokinase-like"/>
</dbReference>
<accession>A0AAV5NTY2</accession>
<evidence type="ECO:0000256" key="8">
    <source>
        <dbReference type="ARBA" id="ARBA00022857"/>
    </source>
</evidence>
<dbReference type="GO" id="GO:0110051">
    <property type="term" value="P:metabolite repair"/>
    <property type="evidence" value="ECO:0007669"/>
    <property type="project" value="TreeGrafter"/>
</dbReference>
<evidence type="ECO:0000256" key="17">
    <source>
        <dbReference type="HAMAP-Rule" id="MF_01965"/>
    </source>
</evidence>
<dbReference type="PROSITE" id="PS51383">
    <property type="entry name" value="YJEF_C_3"/>
    <property type="match status" value="1"/>
</dbReference>
<dbReference type="GO" id="GO:0052855">
    <property type="term" value="F:ADP-dependent NAD(P)H-hydrate dehydratase activity"/>
    <property type="evidence" value="ECO:0007669"/>
    <property type="project" value="UniProtKB-UniRule"/>
</dbReference>
<dbReference type="NCBIfam" id="TIGR00197">
    <property type="entry name" value="yjeF_nterm"/>
    <property type="match status" value="1"/>
</dbReference>
<dbReference type="InterPro" id="IPR017953">
    <property type="entry name" value="Carbohydrate_kinase_pred_CS"/>
</dbReference>
<dbReference type="InterPro" id="IPR036652">
    <property type="entry name" value="YjeF_N_dom_sf"/>
</dbReference>
<feature type="domain" description="YjeF C-terminal" evidence="20">
    <location>
        <begin position="226"/>
        <end position="494"/>
    </location>
</feature>
<feature type="binding site" evidence="17">
    <location>
        <position position="261"/>
    </location>
    <ligand>
        <name>(6S)-NADPHX</name>
        <dbReference type="ChEBI" id="CHEBI:64076"/>
    </ligand>
</feature>
<evidence type="ECO:0000256" key="2">
    <source>
        <dbReference type="ARBA" id="ARBA00000909"/>
    </source>
</evidence>
<keyword evidence="6 17" id="KW-0547">Nucleotide-binding</keyword>
<comment type="catalytic activity">
    <reaction evidence="2 18 19">
        <text>(6R)-NADPHX = (6S)-NADPHX</text>
        <dbReference type="Rhea" id="RHEA:32227"/>
        <dbReference type="ChEBI" id="CHEBI:64076"/>
        <dbReference type="ChEBI" id="CHEBI:64077"/>
        <dbReference type="EC" id="5.1.99.6"/>
    </reaction>
</comment>
<dbReference type="Pfam" id="PF01256">
    <property type="entry name" value="Carb_kinase"/>
    <property type="match status" value="1"/>
</dbReference>
<evidence type="ECO:0000256" key="15">
    <source>
        <dbReference type="ARBA" id="ARBA00048238"/>
    </source>
</evidence>
<reference evidence="23" key="1">
    <citation type="journal article" date="2019" name="Int. J. Syst. Evol. Microbiol.">
        <title>The Global Catalogue of Microorganisms (GCM) 10K type strain sequencing project: providing services to taxonomists for standard genome sequencing and annotation.</title>
        <authorList>
            <consortium name="The Broad Institute Genomics Platform"/>
            <consortium name="The Broad Institute Genome Sequencing Center for Infectious Disease"/>
            <person name="Wu L."/>
            <person name="Ma J."/>
        </authorList>
    </citation>
    <scope>NUCLEOTIDE SEQUENCE [LARGE SCALE GENOMIC DNA]</scope>
    <source>
        <strain evidence="23">NBRC 15640</strain>
    </source>
</reference>
<feature type="binding site" evidence="18">
    <location>
        <position position="126"/>
    </location>
    <ligand>
        <name>K(+)</name>
        <dbReference type="ChEBI" id="CHEBI:29103"/>
    </ligand>
</feature>
<keyword evidence="11 18" id="KW-0413">Isomerase</keyword>
<evidence type="ECO:0000256" key="5">
    <source>
        <dbReference type="ARBA" id="ARBA00022723"/>
    </source>
</evidence>
<comment type="function">
    <text evidence="17">Catalyzes the dehydration of the S-form of NAD(P)HX at the expense of ADP, which is converted to AMP. Together with NAD(P)HX epimerase, which catalyzes the epimerization of the S- and R-forms, the enzyme allows the repair of both epimers of NAD(P)HX, a damaged form of NAD(P)H that is a result of enzymatic or heat-dependent hydration.</text>
</comment>
<evidence type="ECO:0000256" key="10">
    <source>
        <dbReference type="ARBA" id="ARBA00023027"/>
    </source>
</evidence>
<dbReference type="Gene3D" id="3.40.1190.20">
    <property type="match status" value="1"/>
</dbReference>